<name>A0A409X6C1_PSICY</name>
<evidence type="ECO:0000313" key="2">
    <source>
        <dbReference type="EMBL" id="PPQ86348.1"/>
    </source>
</evidence>
<keyword evidence="1" id="KW-0732">Signal</keyword>
<dbReference type="STRING" id="93625.A0A409X6C1"/>
<reference evidence="2 3" key="1">
    <citation type="journal article" date="2018" name="Evol. Lett.">
        <title>Horizontal gene cluster transfer increased hallucinogenic mushroom diversity.</title>
        <authorList>
            <person name="Reynolds H.T."/>
            <person name="Vijayakumar V."/>
            <person name="Gluck-Thaler E."/>
            <person name="Korotkin H.B."/>
            <person name="Matheny P.B."/>
            <person name="Slot J.C."/>
        </authorList>
    </citation>
    <scope>NUCLEOTIDE SEQUENCE [LARGE SCALE GENOMIC DNA]</scope>
    <source>
        <strain evidence="2 3">2631</strain>
    </source>
</reference>
<dbReference type="AlphaFoldDB" id="A0A409X6C1"/>
<feature type="chain" id="PRO_5018970091" evidence="1">
    <location>
        <begin position="21"/>
        <end position="82"/>
    </location>
</feature>
<feature type="signal peptide" evidence="1">
    <location>
        <begin position="1"/>
        <end position="20"/>
    </location>
</feature>
<evidence type="ECO:0000313" key="3">
    <source>
        <dbReference type="Proteomes" id="UP000283269"/>
    </source>
</evidence>
<dbReference type="InParanoid" id="A0A409X6C1"/>
<gene>
    <name evidence="2" type="ORF">CVT25_005601</name>
</gene>
<dbReference type="OrthoDB" id="3362246at2759"/>
<comment type="caution">
    <text evidence="2">The sequence shown here is derived from an EMBL/GenBank/DDBJ whole genome shotgun (WGS) entry which is preliminary data.</text>
</comment>
<sequence length="82" mass="8348">MKFIASSFAVAALCVSSALASLIINTPVDNPGNEAPIVDLGQQTGHTAIWNTAVAPGTVVSFLVRDSTGAFAQSAPVTVQAY</sequence>
<organism evidence="2 3">
    <name type="scientific">Psilocybe cyanescens</name>
    <dbReference type="NCBI Taxonomy" id="93625"/>
    <lineage>
        <taxon>Eukaryota</taxon>
        <taxon>Fungi</taxon>
        <taxon>Dikarya</taxon>
        <taxon>Basidiomycota</taxon>
        <taxon>Agaricomycotina</taxon>
        <taxon>Agaricomycetes</taxon>
        <taxon>Agaricomycetidae</taxon>
        <taxon>Agaricales</taxon>
        <taxon>Agaricineae</taxon>
        <taxon>Strophariaceae</taxon>
        <taxon>Psilocybe</taxon>
    </lineage>
</organism>
<protein>
    <submittedName>
        <fullName evidence="2">Uncharacterized protein</fullName>
    </submittedName>
</protein>
<evidence type="ECO:0000256" key="1">
    <source>
        <dbReference type="SAM" id="SignalP"/>
    </source>
</evidence>
<proteinExistence type="predicted"/>
<keyword evidence="3" id="KW-1185">Reference proteome</keyword>
<accession>A0A409X6C1</accession>
<dbReference type="EMBL" id="NHYD01002514">
    <property type="protein sequence ID" value="PPQ86348.1"/>
    <property type="molecule type" value="Genomic_DNA"/>
</dbReference>
<dbReference type="Proteomes" id="UP000283269">
    <property type="component" value="Unassembled WGS sequence"/>
</dbReference>